<evidence type="ECO:0000313" key="3">
    <source>
        <dbReference type="Proteomes" id="UP000281098"/>
    </source>
</evidence>
<protein>
    <submittedName>
        <fullName evidence="2">Uncharacterized protein</fullName>
    </submittedName>
</protein>
<evidence type="ECO:0000256" key="1">
    <source>
        <dbReference type="SAM" id="MobiDB-lite"/>
    </source>
</evidence>
<reference evidence="2 3" key="1">
    <citation type="submission" date="2018-08" db="EMBL/GenBank/DDBJ databases">
        <title>Comparative analysis of Burkholderia isolates from Puerto Rico.</title>
        <authorList>
            <person name="Hall C."/>
            <person name="Sahl J."/>
            <person name="Wagner D."/>
        </authorList>
    </citation>
    <scope>NUCLEOTIDE SEQUENCE [LARGE SCALE GENOMIC DNA]</scope>
    <source>
        <strain evidence="2 3">Bp8966</strain>
    </source>
</reference>
<dbReference type="Proteomes" id="UP000281098">
    <property type="component" value="Unassembled WGS sequence"/>
</dbReference>
<dbReference type="EMBL" id="QTPM01000016">
    <property type="protein sequence ID" value="RQY92519.1"/>
    <property type="molecule type" value="Genomic_DNA"/>
</dbReference>
<accession>A0ABX9YNL9</accession>
<proteinExistence type="predicted"/>
<keyword evidence="3" id="KW-1185">Reference proteome</keyword>
<feature type="region of interest" description="Disordered" evidence="1">
    <location>
        <begin position="96"/>
        <end position="115"/>
    </location>
</feature>
<feature type="compositionally biased region" description="Basic and acidic residues" evidence="1">
    <location>
        <begin position="106"/>
        <end position="115"/>
    </location>
</feature>
<comment type="caution">
    <text evidence="2">The sequence shown here is derived from an EMBL/GenBank/DDBJ whole genome shotgun (WGS) entry which is preliminary data.</text>
</comment>
<name>A0ABX9YNL9_9BURK</name>
<sequence length="115" mass="12169">MLGFFWQRCDASTLPADALEWLGNAAGTVESMALSLGDTLTGLANLLDTSENGARALSDDNLPQTLWGAADTLRTIGALAFIAGEAEYELRQRATAGAHSRARRTQPSEREACGA</sequence>
<organism evidence="2 3">
    <name type="scientific">Burkholderia stagnalis</name>
    <dbReference type="NCBI Taxonomy" id="1503054"/>
    <lineage>
        <taxon>Bacteria</taxon>
        <taxon>Pseudomonadati</taxon>
        <taxon>Pseudomonadota</taxon>
        <taxon>Betaproteobacteria</taxon>
        <taxon>Burkholderiales</taxon>
        <taxon>Burkholderiaceae</taxon>
        <taxon>Burkholderia</taxon>
        <taxon>Burkholderia cepacia complex</taxon>
    </lineage>
</organism>
<evidence type="ECO:0000313" key="2">
    <source>
        <dbReference type="EMBL" id="RQY92519.1"/>
    </source>
</evidence>
<gene>
    <name evidence="2" type="ORF">DF017_14940</name>
</gene>